<dbReference type="RefSeq" id="WP_124867937.1">
    <property type="nucleotide sequence ID" value="NZ_CP034183.1"/>
</dbReference>
<dbReference type="OrthoDB" id="70907at2"/>
<evidence type="ECO:0000313" key="1">
    <source>
        <dbReference type="EMBL" id="AZI41933.1"/>
    </source>
</evidence>
<protein>
    <submittedName>
        <fullName evidence="1">Uncharacterized protein</fullName>
    </submittedName>
</protein>
<evidence type="ECO:0000313" key="2">
    <source>
        <dbReference type="Proteomes" id="UP000276417"/>
    </source>
</evidence>
<name>A0A3G8YAK2_9DEIO</name>
<gene>
    <name evidence="1" type="ORF">EHF33_03515</name>
</gene>
<dbReference type="EMBL" id="CP034183">
    <property type="protein sequence ID" value="AZI41933.1"/>
    <property type="molecule type" value="Genomic_DNA"/>
</dbReference>
<dbReference type="KEGG" id="dph:EHF33_03515"/>
<reference evidence="1 2" key="1">
    <citation type="submission" date="2018-11" db="EMBL/GenBank/DDBJ databases">
        <title>Deinococcus shelandsis sp. nov., isolated from South Shetland Islands soil of Antarctica.</title>
        <authorList>
            <person name="Tian J."/>
        </authorList>
    </citation>
    <scope>NUCLEOTIDE SEQUENCE [LARGE SCALE GENOMIC DNA]</scope>
    <source>
        <strain evidence="1 2">S14-83T</strain>
    </source>
</reference>
<accession>A0A3G8YAK2</accession>
<keyword evidence="2" id="KW-1185">Reference proteome</keyword>
<dbReference type="AlphaFoldDB" id="A0A3G8YAK2"/>
<dbReference type="Proteomes" id="UP000276417">
    <property type="component" value="Chromosome 1"/>
</dbReference>
<proteinExistence type="predicted"/>
<sequence length="82" mass="8755">MTSVAWPVSKAVEVAAPIGNAVACELHRELGRLGYCAYDQTASEVLGRAVSSLAALSTAERHLVREYAYGQMGLMIEDWAAA</sequence>
<organism evidence="1 2">
    <name type="scientific">Deinococcus psychrotolerans</name>
    <dbReference type="NCBI Taxonomy" id="2489213"/>
    <lineage>
        <taxon>Bacteria</taxon>
        <taxon>Thermotogati</taxon>
        <taxon>Deinococcota</taxon>
        <taxon>Deinococci</taxon>
        <taxon>Deinococcales</taxon>
        <taxon>Deinococcaceae</taxon>
        <taxon>Deinococcus</taxon>
    </lineage>
</organism>